<organism evidence="1 2">
    <name type="scientific">Paramuricea clavata</name>
    <name type="common">Red gorgonian</name>
    <name type="synonym">Violescent sea-whip</name>
    <dbReference type="NCBI Taxonomy" id="317549"/>
    <lineage>
        <taxon>Eukaryota</taxon>
        <taxon>Metazoa</taxon>
        <taxon>Cnidaria</taxon>
        <taxon>Anthozoa</taxon>
        <taxon>Octocorallia</taxon>
        <taxon>Malacalcyonacea</taxon>
        <taxon>Plexauridae</taxon>
        <taxon>Paramuricea</taxon>
    </lineage>
</organism>
<accession>A0A7D9ENB0</accession>
<sequence length="194" mass="22808">MSNVGDNLHMCYGSRCLRRMYVCTMVDVVPKKETKKGKGRNDRINQILTNARKNQRENAHDKERVCLANIFVDQLDKVPSHYCRKSSTKKYLWPYDFKSAQDVYTNYRKWIEENYNNSQLLSATTFKSILKEENIEIWQPKKDQCDTCISYNQGNISEETYMAHIDLKNKARQEKENDKDEASKSSNKIVMITV</sequence>
<keyword evidence="2" id="KW-1185">Reference proteome</keyword>
<reference evidence="1" key="1">
    <citation type="submission" date="2020-04" db="EMBL/GenBank/DDBJ databases">
        <authorList>
            <person name="Alioto T."/>
            <person name="Alioto T."/>
            <person name="Gomez Garrido J."/>
        </authorList>
    </citation>
    <scope>NUCLEOTIDE SEQUENCE</scope>
    <source>
        <strain evidence="1">A484AB</strain>
    </source>
</reference>
<evidence type="ECO:0000313" key="2">
    <source>
        <dbReference type="Proteomes" id="UP001152795"/>
    </source>
</evidence>
<gene>
    <name evidence="1" type="ORF">PACLA_8A002856</name>
</gene>
<dbReference type="Proteomes" id="UP001152795">
    <property type="component" value="Unassembled WGS sequence"/>
</dbReference>
<dbReference type="EMBL" id="CACRXK020008359">
    <property type="protein sequence ID" value="CAB4014572.1"/>
    <property type="molecule type" value="Genomic_DNA"/>
</dbReference>
<dbReference type="PANTHER" id="PTHR10773:SF19">
    <property type="match status" value="1"/>
</dbReference>
<dbReference type="OrthoDB" id="6772076at2759"/>
<protein>
    <submittedName>
        <fullName evidence="1">Uncharacterized protein</fullName>
    </submittedName>
</protein>
<dbReference type="AlphaFoldDB" id="A0A7D9ENB0"/>
<evidence type="ECO:0000313" key="1">
    <source>
        <dbReference type="EMBL" id="CAB4014572.1"/>
    </source>
</evidence>
<name>A0A7D9ENB0_PARCT</name>
<proteinExistence type="predicted"/>
<dbReference type="PANTHER" id="PTHR10773">
    <property type="entry name" value="DNA-DIRECTED RNA POLYMERASES I, II, AND III SUBUNIT RPABC2"/>
    <property type="match status" value="1"/>
</dbReference>
<comment type="caution">
    <text evidence="1">The sequence shown here is derived from an EMBL/GenBank/DDBJ whole genome shotgun (WGS) entry which is preliminary data.</text>
</comment>